<name>A0A1C3RKI2_9PROT</name>
<evidence type="ECO:0000313" key="2">
    <source>
        <dbReference type="Proteomes" id="UP000231658"/>
    </source>
</evidence>
<dbReference type="EMBL" id="FLYE01000046">
    <property type="protein sequence ID" value="SCA57755.1"/>
    <property type="molecule type" value="Genomic_DNA"/>
</dbReference>
<reference evidence="1 2" key="1">
    <citation type="submission" date="2016-07" db="EMBL/GenBank/DDBJ databases">
        <authorList>
            <person name="Lefevre C.T."/>
        </authorList>
    </citation>
    <scope>NUCLEOTIDE SEQUENCE [LARGE SCALE GENOMIC DNA]</scope>
    <source>
        <strain evidence="1">PR1</strain>
    </source>
</reference>
<accession>A0A1C3RKI2</accession>
<proteinExistence type="predicted"/>
<dbReference type="OrthoDB" id="8453123at2"/>
<keyword evidence="2" id="KW-1185">Reference proteome</keyword>
<dbReference type="STRING" id="1867952.MTBPR1_70027"/>
<sequence>MRYLAWVIMAAVFLVTFLLTQDLIMSFAAELVAVFVMMLFGKQFFFGDTTNADQAEKKE</sequence>
<organism evidence="1 2">
    <name type="scientific">Candidatus Terasakiella magnetica</name>
    <dbReference type="NCBI Taxonomy" id="1867952"/>
    <lineage>
        <taxon>Bacteria</taxon>
        <taxon>Pseudomonadati</taxon>
        <taxon>Pseudomonadota</taxon>
        <taxon>Alphaproteobacteria</taxon>
        <taxon>Rhodospirillales</taxon>
        <taxon>Terasakiellaceae</taxon>
        <taxon>Terasakiella</taxon>
    </lineage>
</organism>
<protein>
    <submittedName>
        <fullName evidence="1">Uncharacterized protein</fullName>
    </submittedName>
</protein>
<dbReference type="Proteomes" id="UP000231658">
    <property type="component" value="Unassembled WGS sequence"/>
</dbReference>
<evidence type="ECO:0000313" key="1">
    <source>
        <dbReference type="EMBL" id="SCA57755.1"/>
    </source>
</evidence>
<gene>
    <name evidence="1" type="ORF">MTBPR1_70027</name>
</gene>
<dbReference type="RefSeq" id="WP_069189773.1">
    <property type="nucleotide sequence ID" value="NZ_FLYE01000046.1"/>
</dbReference>
<dbReference type="AlphaFoldDB" id="A0A1C3RKI2"/>